<keyword evidence="2" id="KW-1185">Reference proteome</keyword>
<accession>A0A067Q3K0</accession>
<reference evidence="2" key="1">
    <citation type="journal article" date="2014" name="Proc. Natl. Acad. Sci. U.S.A.">
        <title>Extensive sampling of basidiomycete genomes demonstrates inadequacy of the white-rot/brown-rot paradigm for wood decay fungi.</title>
        <authorList>
            <person name="Riley R."/>
            <person name="Salamov A.A."/>
            <person name="Brown D.W."/>
            <person name="Nagy L.G."/>
            <person name="Floudas D."/>
            <person name="Held B.W."/>
            <person name="Levasseur A."/>
            <person name="Lombard V."/>
            <person name="Morin E."/>
            <person name="Otillar R."/>
            <person name="Lindquist E.A."/>
            <person name="Sun H."/>
            <person name="LaButti K.M."/>
            <person name="Schmutz J."/>
            <person name="Jabbour D."/>
            <person name="Luo H."/>
            <person name="Baker S.E."/>
            <person name="Pisabarro A.G."/>
            <person name="Walton J.D."/>
            <person name="Blanchette R.A."/>
            <person name="Henrissat B."/>
            <person name="Martin F."/>
            <person name="Cullen D."/>
            <person name="Hibbett D.S."/>
            <person name="Grigoriev I.V."/>
        </authorList>
    </citation>
    <scope>NUCLEOTIDE SEQUENCE [LARGE SCALE GENOMIC DNA]</scope>
    <source>
        <strain evidence="2">MUCL 33604</strain>
    </source>
</reference>
<dbReference type="InParanoid" id="A0A067Q3K0"/>
<gene>
    <name evidence="1" type="ORF">JAAARDRAFT_190293</name>
</gene>
<evidence type="ECO:0000313" key="1">
    <source>
        <dbReference type="EMBL" id="KDQ61549.1"/>
    </source>
</evidence>
<dbReference type="EMBL" id="KL197712">
    <property type="protein sequence ID" value="KDQ61549.1"/>
    <property type="molecule type" value="Genomic_DNA"/>
</dbReference>
<dbReference type="Gene3D" id="3.90.550.10">
    <property type="entry name" value="Spore Coat Polysaccharide Biosynthesis Protein SpsA, Chain A"/>
    <property type="match status" value="1"/>
</dbReference>
<protein>
    <recommendedName>
        <fullName evidence="3">Glycosyltransferase family 2 protein</fullName>
    </recommendedName>
</protein>
<dbReference type="Proteomes" id="UP000027265">
    <property type="component" value="Unassembled WGS sequence"/>
</dbReference>
<dbReference type="AlphaFoldDB" id="A0A067Q3K0"/>
<organism evidence="1 2">
    <name type="scientific">Jaapia argillacea MUCL 33604</name>
    <dbReference type="NCBI Taxonomy" id="933084"/>
    <lineage>
        <taxon>Eukaryota</taxon>
        <taxon>Fungi</taxon>
        <taxon>Dikarya</taxon>
        <taxon>Basidiomycota</taxon>
        <taxon>Agaricomycotina</taxon>
        <taxon>Agaricomycetes</taxon>
        <taxon>Agaricomycetidae</taxon>
        <taxon>Jaapiales</taxon>
        <taxon>Jaapiaceae</taxon>
        <taxon>Jaapia</taxon>
    </lineage>
</organism>
<dbReference type="OrthoDB" id="2020070at2759"/>
<dbReference type="SUPFAM" id="SSF53448">
    <property type="entry name" value="Nucleotide-diphospho-sugar transferases"/>
    <property type="match status" value="1"/>
</dbReference>
<dbReference type="PANTHER" id="PTHR33604">
    <property type="entry name" value="OSJNBA0004B13.7 PROTEIN"/>
    <property type="match status" value="1"/>
</dbReference>
<sequence>MSPRGLEDAWNEDLSANSHSLTAILPLISQNLAELPELLSTLTQGPTRPSEVILVCPESLLSRARKVLLEFASTLGSEHHLEFSLHPFPDALSPSQSVIAATAFATTDWVLILDLHGLKGVGADARDVLLNPRSLPALPIGPTGVVSSAVGNFSCIRYADAPQSASFLLPPFASPSTLLQDIITSNLTGVALWAHLGHQLSHSHPEAIGGTVIGTSSSNMAVCIAALQSSGELGERRYGTDATGTSESESSTVFAIVLESPGDLRRFAQVPCALQQGGYSVKILISTSARDATTMEIHESRMKGIQTLNTSHCLLSFQTTPSPTSGVRDIIHIPEWLAALSPKPAVIITTMDEVVFRLVSLQGRFGSPTFVSLPRRDLLYCDWMSSLSFQEWRNWNLPRIDLSIITNDRPGSLARLLSSLKAARYFGDNLQLRINMDQSADDETKRLVSEFSWTHGNIFIHHRVIHGGLLPAVAESWYPHTNDSYGLLLEDDVELSPLFYAWVKMAVLRYRYSSQNESPQLFGVSLYQQKTIELRPEGRVPFNARTLFSRSDLPHHHTPYLSQIPCSWGAVYFPEHWREFHAYLSARLSEALFSVDVDVVPDLRSNRWSNSWKKYFIELVYLRGYVMLYPNFPDFVSLSTNHLEVGSHVKDTPKDVYRRKRELFFLPLLQLSNENEVDENSPTGLLNLPGGSLPPWSLLPVLDLTGCFTSTEEAISKGSERAEQLFGCTSTMSRKDITQVAMCPQGLEKM</sequence>
<dbReference type="InterPro" id="IPR029044">
    <property type="entry name" value="Nucleotide-diphossugar_trans"/>
</dbReference>
<dbReference type="STRING" id="933084.A0A067Q3K0"/>
<proteinExistence type="predicted"/>
<dbReference type="PANTHER" id="PTHR33604:SF3">
    <property type="entry name" value="OSJNBA0004B13.7 PROTEIN"/>
    <property type="match status" value="1"/>
</dbReference>
<evidence type="ECO:0008006" key="3">
    <source>
        <dbReference type="Google" id="ProtNLM"/>
    </source>
</evidence>
<dbReference type="HOGENOM" id="CLU_004238_1_0_1"/>
<name>A0A067Q3K0_9AGAM</name>
<evidence type="ECO:0000313" key="2">
    <source>
        <dbReference type="Proteomes" id="UP000027265"/>
    </source>
</evidence>